<feature type="non-terminal residue" evidence="1">
    <location>
        <position position="39"/>
    </location>
</feature>
<reference evidence="1" key="1">
    <citation type="journal article" date="2007" name="Nat. Immunol.">
        <title>Evolution and diversification of lamprey antigen receptors: evidence for involvement of an AID-APOBEC family cytosine deaminase.</title>
        <authorList>
            <person name="Rogozin I.B."/>
            <person name="Iyer L.M."/>
            <person name="Liang L."/>
            <person name="Glazko G.V."/>
            <person name="Liston V.G."/>
            <person name="Pavlov Y.I."/>
            <person name="Aravind L."/>
            <person name="Pancer Z."/>
        </authorList>
    </citation>
    <scope>NUCLEOTIDE SEQUENCE</scope>
</reference>
<dbReference type="EMBL" id="EF529434">
    <property type="protein sequence ID" value="ABO86098.1"/>
    <property type="molecule type" value="Genomic_DNA"/>
</dbReference>
<sequence length="39" mass="4742">YFPSMDILYFSTWIVQNTNKVHRVWEYALDSAVCQWQMA</sequence>
<evidence type="ECO:0000313" key="1">
    <source>
        <dbReference type="EMBL" id="ABO86098.1"/>
    </source>
</evidence>
<reference evidence="1" key="3">
    <citation type="submission" date="2007-03" db="EMBL/GenBank/DDBJ databases">
        <authorList>
            <person name="Rogozin I.B."/>
            <person name="Iyer L.M."/>
            <person name="Liang L."/>
            <person name="Glazko G.V."/>
            <person name="Liston V.G."/>
            <person name="Pavlov Y.I."/>
            <person name="Pancer Z."/>
        </authorList>
    </citation>
    <scope>NUCLEOTIDE SEQUENCE</scope>
</reference>
<organism evidence="1">
    <name type="scientific">Petromyzon marinus</name>
    <name type="common">Sea lamprey</name>
    <dbReference type="NCBI Taxonomy" id="7757"/>
    <lineage>
        <taxon>Eukaryota</taxon>
        <taxon>Metazoa</taxon>
        <taxon>Chordata</taxon>
        <taxon>Craniata</taxon>
        <taxon>Vertebrata</taxon>
        <taxon>Cyclostomata</taxon>
        <taxon>Hyperoartia</taxon>
        <taxon>Petromyzontiformes</taxon>
        <taxon>Petromyzontidae</taxon>
        <taxon>Petromyzon</taxon>
    </lineage>
</organism>
<feature type="non-terminal residue" evidence="1">
    <location>
        <position position="1"/>
    </location>
</feature>
<accession>A5HIE3</accession>
<protein>
    <submittedName>
        <fullName evidence="1">Variable lymphocyte receptor B cassette</fullName>
    </submittedName>
</protein>
<name>A5HIE3_PETMA</name>
<keyword evidence="1" id="KW-0675">Receptor</keyword>
<reference evidence="1" key="2">
    <citation type="submission" date="2007-03" db="EMBL/GenBank/DDBJ databases">
        <authorList>
            <person name="Mardis E.R."/>
        </authorList>
    </citation>
    <scope>NUCLEOTIDE SEQUENCE</scope>
</reference>
<dbReference type="AlphaFoldDB" id="A5HIE3"/>
<proteinExistence type="predicted"/>